<dbReference type="RefSeq" id="XP_023632512.1">
    <property type="nucleotide sequence ID" value="XM_023776744.1"/>
</dbReference>
<dbReference type="SMART" id="SM00248">
    <property type="entry name" value="ANK"/>
    <property type="match status" value="3"/>
</dbReference>
<evidence type="ECO:0000313" key="1">
    <source>
        <dbReference type="EMBL" id="CZT25854.1"/>
    </source>
</evidence>
<dbReference type="Gene3D" id="1.25.40.20">
    <property type="entry name" value="Ankyrin repeat-containing domain"/>
    <property type="match status" value="1"/>
</dbReference>
<dbReference type="EMBL" id="FJUY01000032">
    <property type="protein sequence ID" value="CZT25854.1"/>
    <property type="molecule type" value="Genomic_DNA"/>
</dbReference>
<dbReference type="STRING" id="112498.A0A2D3VNZ6"/>
<dbReference type="PANTHER" id="PTHR46224:SF64">
    <property type="entry name" value="IQ MOTIF AND ANKYRIN REPEAT DOMAIN-CONTAINING PROTEIN 1"/>
    <property type="match status" value="1"/>
</dbReference>
<gene>
    <name evidence="1" type="ORF">RCC_11523</name>
</gene>
<evidence type="ECO:0000313" key="2">
    <source>
        <dbReference type="Proteomes" id="UP000225277"/>
    </source>
</evidence>
<organism evidence="1 2">
    <name type="scientific">Ramularia collo-cygni</name>
    <dbReference type="NCBI Taxonomy" id="112498"/>
    <lineage>
        <taxon>Eukaryota</taxon>
        <taxon>Fungi</taxon>
        <taxon>Dikarya</taxon>
        <taxon>Ascomycota</taxon>
        <taxon>Pezizomycotina</taxon>
        <taxon>Dothideomycetes</taxon>
        <taxon>Dothideomycetidae</taxon>
        <taxon>Mycosphaerellales</taxon>
        <taxon>Mycosphaerellaceae</taxon>
        <taxon>Ramularia</taxon>
    </lineage>
</organism>
<name>A0A2D3VNZ6_9PEZI</name>
<dbReference type="Proteomes" id="UP000225277">
    <property type="component" value="Unassembled WGS sequence"/>
</dbReference>
<dbReference type="AlphaFoldDB" id="A0A2D3VNZ6"/>
<dbReference type="OrthoDB" id="1722345at2759"/>
<dbReference type="Pfam" id="PF13637">
    <property type="entry name" value="Ank_4"/>
    <property type="match status" value="1"/>
</dbReference>
<proteinExistence type="predicted"/>
<protein>
    <submittedName>
        <fullName evidence="1">Uncharacterized protein</fullName>
    </submittedName>
</protein>
<dbReference type="InterPro" id="IPR051616">
    <property type="entry name" value="Cul2-RING_E3_ligase_SR"/>
</dbReference>
<reference evidence="1 2" key="1">
    <citation type="submission" date="2016-03" db="EMBL/GenBank/DDBJ databases">
        <authorList>
            <person name="Ploux O."/>
        </authorList>
    </citation>
    <scope>NUCLEOTIDE SEQUENCE [LARGE SCALE GENOMIC DNA]</scope>
    <source>
        <strain evidence="1 2">URUG2</strain>
    </source>
</reference>
<dbReference type="InterPro" id="IPR002110">
    <property type="entry name" value="Ankyrin_rpt"/>
</dbReference>
<accession>A0A2D3VNZ6</accession>
<sequence length="292" mass="32673">MNAILGPPTLYHVLFESIQFDSPEEVVQRVIYNLRGPAEQAKKARRALSYLLSTIILLGKLDLLKALSDPMLQYGVPVIGTAVKEAATLPFEKATFCLKVLFTLGWDVNQALSNTQPPVLSAALHDASLTHWLLEMGADPNATTDIDCTPLSIAVSRFDFQIVHLLLEHAHQSRNGHLVYYATQRTDPDESVTMIRLLHLYDKPIDEILYQDPKSYRLRAPFLRGTPLYYACVKDRMSVALALVELGADPDKACQRYNESVGPTPRQVAANLGWTLFERKALRFLNLLTVGQ</sequence>
<keyword evidence="2" id="KW-1185">Reference proteome</keyword>
<dbReference type="SUPFAM" id="SSF48403">
    <property type="entry name" value="Ankyrin repeat"/>
    <property type="match status" value="1"/>
</dbReference>
<dbReference type="InterPro" id="IPR036770">
    <property type="entry name" value="Ankyrin_rpt-contain_sf"/>
</dbReference>
<dbReference type="GeneID" id="35606540"/>
<dbReference type="PANTHER" id="PTHR46224">
    <property type="entry name" value="ANKYRIN REPEAT FAMILY PROTEIN"/>
    <property type="match status" value="1"/>
</dbReference>